<reference evidence="4 5" key="1">
    <citation type="submission" date="2021-03" db="EMBL/GenBank/DDBJ databases">
        <authorList>
            <person name="Grouzdev D.S."/>
        </authorList>
    </citation>
    <scope>NUCLEOTIDE SEQUENCE [LARGE SCALE GENOMIC DNA]</scope>
    <source>
        <strain evidence="4 5">M50-1</strain>
    </source>
</reference>
<organism evidence="4 5">
    <name type="scientific">Candidatus Chloroploca mongolica</name>
    <dbReference type="NCBI Taxonomy" id="2528176"/>
    <lineage>
        <taxon>Bacteria</taxon>
        <taxon>Bacillati</taxon>
        <taxon>Chloroflexota</taxon>
        <taxon>Chloroflexia</taxon>
        <taxon>Chloroflexales</taxon>
        <taxon>Chloroflexineae</taxon>
        <taxon>Oscillochloridaceae</taxon>
        <taxon>Candidatus Chloroploca</taxon>
    </lineage>
</organism>
<dbReference type="SUPFAM" id="SSF46689">
    <property type="entry name" value="Homeodomain-like"/>
    <property type="match status" value="1"/>
</dbReference>
<keyword evidence="1 2" id="KW-0238">DNA-binding</keyword>
<dbReference type="InterPro" id="IPR036271">
    <property type="entry name" value="Tet_transcr_reg_TetR-rel_C_sf"/>
</dbReference>
<protein>
    <submittedName>
        <fullName evidence="4">TetR/AcrR family transcriptional regulator</fullName>
    </submittedName>
</protein>
<keyword evidence="5" id="KW-1185">Reference proteome</keyword>
<dbReference type="InterPro" id="IPR050109">
    <property type="entry name" value="HTH-type_TetR-like_transc_reg"/>
</dbReference>
<feature type="DNA-binding region" description="H-T-H motif" evidence="2">
    <location>
        <begin position="24"/>
        <end position="43"/>
    </location>
</feature>
<evidence type="ECO:0000256" key="1">
    <source>
        <dbReference type="ARBA" id="ARBA00023125"/>
    </source>
</evidence>
<dbReference type="InterPro" id="IPR009057">
    <property type="entry name" value="Homeodomain-like_sf"/>
</dbReference>
<proteinExistence type="predicted"/>
<dbReference type="PROSITE" id="PS50977">
    <property type="entry name" value="HTH_TETR_2"/>
    <property type="match status" value="1"/>
</dbReference>
<sequence length="188" mass="20784">MDNRQAILAQALDLFAARGYDAVGIQAICTAAGITKPTLYHYFGSKQGLLAALVEERIAPLLAQLDEATTYTGDLPHTLTQLVRSYFGFARTEPVVYRLMLSLWFGPTTGEAFQIIMACIQAQQRMVEELFARATADHGNMRGRQRIYAATLLGTINTRVTMALNGFGDLDDTVVYQTVHQFSHGIYS</sequence>
<evidence type="ECO:0000313" key="5">
    <source>
        <dbReference type="Proteomes" id="UP001193081"/>
    </source>
</evidence>
<evidence type="ECO:0000259" key="3">
    <source>
        <dbReference type="PROSITE" id="PS50977"/>
    </source>
</evidence>
<evidence type="ECO:0000256" key="2">
    <source>
        <dbReference type="PROSITE-ProRule" id="PRU00335"/>
    </source>
</evidence>
<dbReference type="EMBL" id="SIJK02000033">
    <property type="protein sequence ID" value="MBP1467445.1"/>
    <property type="molecule type" value="Genomic_DNA"/>
</dbReference>
<dbReference type="SUPFAM" id="SSF48498">
    <property type="entry name" value="Tetracyclin repressor-like, C-terminal domain"/>
    <property type="match status" value="1"/>
</dbReference>
<dbReference type="InterPro" id="IPR001647">
    <property type="entry name" value="HTH_TetR"/>
</dbReference>
<accession>A0ABS4DDD5</accession>
<dbReference type="Proteomes" id="UP001193081">
    <property type="component" value="Unassembled WGS sequence"/>
</dbReference>
<comment type="caution">
    <text evidence="4">The sequence shown here is derived from an EMBL/GenBank/DDBJ whole genome shotgun (WGS) entry which is preliminary data.</text>
</comment>
<dbReference type="RefSeq" id="WP_135479639.1">
    <property type="nucleotide sequence ID" value="NZ_SIJK02000033.1"/>
</dbReference>
<dbReference type="PRINTS" id="PR00455">
    <property type="entry name" value="HTHTETR"/>
</dbReference>
<dbReference type="Pfam" id="PF00440">
    <property type="entry name" value="TetR_N"/>
    <property type="match status" value="1"/>
</dbReference>
<dbReference type="PANTHER" id="PTHR30055">
    <property type="entry name" value="HTH-TYPE TRANSCRIPTIONAL REGULATOR RUTR"/>
    <property type="match status" value="1"/>
</dbReference>
<gene>
    <name evidence="4" type="ORF">EYB53_017155</name>
</gene>
<dbReference type="PANTHER" id="PTHR30055:SF146">
    <property type="entry name" value="HTH-TYPE TRANSCRIPTIONAL DUAL REGULATOR CECR"/>
    <property type="match status" value="1"/>
</dbReference>
<evidence type="ECO:0000313" key="4">
    <source>
        <dbReference type="EMBL" id="MBP1467445.1"/>
    </source>
</evidence>
<dbReference type="Gene3D" id="1.10.357.10">
    <property type="entry name" value="Tetracycline Repressor, domain 2"/>
    <property type="match status" value="1"/>
</dbReference>
<feature type="domain" description="HTH tetR-type" evidence="3">
    <location>
        <begin position="1"/>
        <end position="61"/>
    </location>
</feature>
<name>A0ABS4DDD5_9CHLR</name>